<comment type="cofactor">
    <cofactor evidence="10">
        <name>Mn(2+)</name>
        <dbReference type="ChEBI" id="CHEBI:29035"/>
    </cofactor>
    <text evidence="10">Binds 2 manganese ions per subunit.</text>
</comment>
<feature type="binding site" evidence="10 13">
    <location>
        <position position="407"/>
    </location>
    <ligand>
        <name>Mn(2+)</name>
        <dbReference type="ChEBI" id="CHEBI:29035"/>
        <label>1</label>
    </ligand>
</feature>
<dbReference type="GO" id="GO:0005829">
    <property type="term" value="C:cytosol"/>
    <property type="evidence" value="ECO:0007669"/>
    <property type="project" value="TreeGrafter"/>
</dbReference>
<evidence type="ECO:0000259" key="15">
    <source>
        <dbReference type="Pfam" id="PF06415"/>
    </source>
</evidence>
<dbReference type="PANTHER" id="PTHR31637:SF0">
    <property type="entry name" value="2,3-BISPHOSPHOGLYCERATE-INDEPENDENT PHOSPHOGLYCERATE MUTASE"/>
    <property type="match status" value="1"/>
</dbReference>
<evidence type="ECO:0000313" key="16">
    <source>
        <dbReference type="EMBL" id="HIR65700.1"/>
    </source>
</evidence>
<gene>
    <name evidence="10" type="primary">gpmI</name>
    <name evidence="16" type="ORF">IAC95_02270</name>
</gene>
<dbReference type="SUPFAM" id="SSF53649">
    <property type="entry name" value="Alkaline phosphatase-like"/>
    <property type="match status" value="1"/>
</dbReference>
<evidence type="ECO:0000256" key="7">
    <source>
        <dbReference type="ARBA" id="ARBA00023211"/>
    </source>
</evidence>
<dbReference type="EMBL" id="DVHL01000018">
    <property type="protein sequence ID" value="HIR65700.1"/>
    <property type="molecule type" value="Genomic_DNA"/>
</dbReference>
<keyword evidence="7 10" id="KW-0464">Manganese</keyword>
<reference evidence="16" key="2">
    <citation type="journal article" date="2021" name="PeerJ">
        <title>Extensive microbial diversity within the chicken gut microbiome revealed by metagenomics and culture.</title>
        <authorList>
            <person name="Gilroy R."/>
            <person name="Ravi A."/>
            <person name="Getino M."/>
            <person name="Pursley I."/>
            <person name="Horton D.L."/>
            <person name="Alikhan N.F."/>
            <person name="Baker D."/>
            <person name="Gharbi K."/>
            <person name="Hall N."/>
            <person name="Watson M."/>
            <person name="Adriaenssens E.M."/>
            <person name="Foster-Nyarko E."/>
            <person name="Jarju S."/>
            <person name="Secka A."/>
            <person name="Antonio M."/>
            <person name="Oren A."/>
            <person name="Chaudhuri R.R."/>
            <person name="La Ragione R."/>
            <person name="Hildebrand F."/>
            <person name="Pallen M.J."/>
        </authorList>
    </citation>
    <scope>NUCLEOTIDE SEQUENCE</scope>
    <source>
        <strain evidence="16">CHK121-14286</strain>
    </source>
</reference>
<dbReference type="CDD" id="cd16010">
    <property type="entry name" value="iPGM"/>
    <property type="match status" value="1"/>
</dbReference>
<dbReference type="NCBIfam" id="TIGR01307">
    <property type="entry name" value="pgm_bpd_ind"/>
    <property type="match status" value="1"/>
</dbReference>
<dbReference type="GO" id="GO:0006007">
    <property type="term" value="P:glucose catabolic process"/>
    <property type="evidence" value="ECO:0007669"/>
    <property type="project" value="InterPro"/>
</dbReference>
<dbReference type="PANTHER" id="PTHR31637">
    <property type="entry name" value="2,3-BISPHOSPHOGLYCERATE-INDEPENDENT PHOSPHOGLYCERATE MUTASE"/>
    <property type="match status" value="1"/>
</dbReference>
<dbReference type="AlphaFoldDB" id="A0A9D1E3S0"/>
<comment type="caution">
    <text evidence="16">The sequence shown here is derived from an EMBL/GenBank/DDBJ whole genome shotgun (WGS) entry which is preliminary data.</text>
</comment>
<feature type="domain" description="BPG-independent PGAM N-terminal" evidence="15">
    <location>
        <begin position="82"/>
        <end position="299"/>
    </location>
</feature>
<dbReference type="Proteomes" id="UP000824200">
    <property type="component" value="Unassembled WGS sequence"/>
</dbReference>
<comment type="catalytic activity">
    <reaction evidence="1 10">
        <text>(2R)-2-phosphoglycerate = (2R)-3-phosphoglycerate</text>
        <dbReference type="Rhea" id="RHEA:15901"/>
        <dbReference type="ChEBI" id="CHEBI:58272"/>
        <dbReference type="ChEBI" id="CHEBI:58289"/>
        <dbReference type="EC" id="5.4.2.12"/>
    </reaction>
</comment>
<proteinExistence type="inferred from homology"/>
<keyword evidence="6 10" id="KW-0324">Glycolysis</keyword>
<evidence type="ECO:0000256" key="11">
    <source>
        <dbReference type="PIRSR" id="PIRSR001492-1"/>
    </source>
</evidence>
<dbReference type="InterPro" id="IPR011258">
    <property type="entry name" value="BPG-indep_PGM_N"/>
</dbReference>
<dbReference type="HAMAP" id="MF_01038">
    <property type="entry name" value="GpmI"/>
    <property type="match status" value="1"/>
</dbReference>
<sequence>MDKKITALIIMDGYGLSKEKLGNAVGVECSPYVHYLMQNYPTTQLDASGLAVGLPEGQMGNSEVGHLNIGAGRVVYQELTRITKSIKDGDFFENPAFLAAAEYARKNNGKLHLMGLLSSGGVHSHINHVMALVDFAKRQGLDNVYVHCFMDGRDVSPTSGAGFVKQLGDYMQQLQFGKIATVCGRYYAMDRDNRWDRVEKAYDMLALGVGERTATDPVEALNASYAEGVTDEFVLPTVITEDGKPVATVENGDAVIFFNFRPDRAREMTRAFTQSGFTGFDLHGKARKVHWTCMTQYDEKFEGVDIAFKPETYKNTLGEYLAKLGKTQLRIAETEKYAHVTFFFNGGVEAPNENESRVLIASPKVATYDLQPEMSAYEVCERAIVEIEKSKYDVMILNYANCDMVGHTGVIPATEKAVATVDECVRRVVECVLQNGGRAFVTADHGNAEKMLAEDGSPFTAHTTNKVPFIMVDEQLRDKKLRSGGALCDIAPTMLTAMGLPVPPEMTGKSLIRKK</sequence>
<feature type="binding site" evidence="10 13">
    <location>
        <position position="12"/>
    </location>
    <ligand>
        <name>Mn(2+)</name>
        <dbReference type="ChEBI" id="CHEBI:29035"/>
        <label>2</label>
    </ligand>
</feature>
<evidence type="ECO:0000256" key="9">
    <source>
        <dbReference type="ARBA" id="ARBA00071648"/>
    </source>
</evidence>
<name>A0A9D1E3S0_9BACT</name>
<evidence type="ECO:0000256" key="10">
    <source>
        <dbReference type="HAMAP-Rule" id="MF_01038"/>
    </source>
</evidence>
<evidence type="ECO:0000256" key="8">
    <source>
        <dbReference type="ARBA" id="ARBA00023235"/>
    </source>
</evidence>
<protein>
    <recommendedName>
        <fullName evidence="9 10">2,3-bisphosphoglycerate-independent phosphoglycerate mutase</fullName>
        <shortName evidence="10">BPG-independent PGAM</shortName>
        <shortName evidence="10">Phosphoglyceromutase</shortName>
        <shortName evidence="10">iPGM</shortName>
        <ecNumber evidence="4 10">5.4.2.12</ecNumber>
    </recommendedName>
</protein>
<feature type="binding site" evidence="10 12">
    <location>
        <begin position="261"/>
        <end position="264"/>
    </location>
    <ligand>
        <name>substrate</name>
    </ligand>
</feature>
<dbReference type="GO" id="GO:0030145">
    <property type="term" value="F:manganese ion binding"/>
    <property type="evidence" value="ECO:0007669"/>
    <property type="project" value="UniProtKB-UniRule"/>
</dbReference>
<comment type="similarity">
    <text evidence="3 10">Belongs to the BPG-independent phosphoglycerate mutase family.</text>
</comment>
<feature type="binding site" evidence="10 12">
    <location>
        <position position="123"/>
    </location>
    <ligand>
        <name>substrate</name>
    </ligand>
</feature>
<evidence type="ECO:0000256" key="5">
    <source>
        <dbReference type="ARBA" id="ARBA00022723"/>
    </source>
</evidence>
<evidence type="ECO:0000256" key="2">
    <source>
        <dbReference type="ARBA" id="ARBA00004798"/>
    </source>
</evidence>
<feature type="binding site" evidence="10 13">
    <location>
        <position position="445"/>
    </location>
    <ligand>
        <name>Mn(2+)</name>
        <dbReference type="ChEBI" id="CHEBI:29035"/>
        <label>2</label>
    </ligand>
</feature>
<feature type="binding site" evidence="10 12">
    <location>
        <begin position="153"/>
        <end position="154"/>
    </location>
    <ligand>
        <name>substrate</name>
    </ligand>
</feature>
<organism evidence="16 17">
    <name type="scientific">Candidatus Fimimonas gallinarum</name>
    <dbReference type="NCBI Taxonomy" id="2840821"/>
    <lineage>
        <taxon>Bacteria</taxon>
        <taxon>Pseudomonadati</taxon>
        <taxon>Myxococcota</taxon>
        <taxon>Myxococcia</taxon>
        <taxon>Myxococcales</taxon>
        <taxon>Cystobacterineae</taxon>
        <taxon>Myxococcaceae</taxon>
        <taxon>Myxococcaceae incertae sedis</taxon>
        <taxon>Candidatus Fimimonas</taxon>
    </lineage>
</organism>
<keyword evidence="5 10" id="KW-0479">Metal-binding</keyword>
<dbReference type="InterPro" id="IPR005995">
    <property type="entry name" value="Pgm_bpd_ind"/>
</dbReference>
<evidence type="ECO:0000256" key="4">
    <source>
        <dbReference type="ARBA" id="ARBA00012026"/>
    </source>
</evidence>
<feature type="binding site" evidence="10 13">
    <location>
        <position position="444"/>
    </location>
    <ligand>
        <name>Mn(2+)</name>
        <dbReference type="ChEBI" id="CHEBI:29035"/>
        <label>2</label>
    </ligand>
</feature>
<reference evidence="16" key="1">
    <citation type="submission" date="2020-10" db="EMBL/GenBank/DDBJ databases">
        <authorList>
            <person name="Gilroy R."/>
        </authorList>
    </citation>
    <scope>NUCLEOTIDE SEQUENCE</scope>
    <source>
        <strain evidence="16">CHK121-14286</strain>
    </source>
</reference>
<dbReference type="Gene3D" id="3.40.1450.10">
    <property type="entry name" value="BPG-independent phosphoglycerate mutase, domain B"/>
    <property type="match status" value="1"/>
</dbReference>
<comment type="subunit">
    <text evidence="10">Monomer.</text>
</comment>
<comment type="function">
    <text evidence="10">Catalyzes the interconversion of 2-phosphoglycerate and 3-phosphoglycerate.</text>
</comment>
<evidence type="ECO:0000256" key="13">
    <source>
        <dbReference type="PIRSR" id="PIRSR001492-3"/>
    </source>
</evidence>
<dbReference type="InterPro" id="IPR036646">
    <property type="entry name" value="PGAM_B_sf"/>
</dbReference>
<dbReference type="PIRSF" id="PIRSF001492">
    <property type="entry name" value="IPGAM"/>
    <property type="match status" value="1"/>
</dbReference>
<dbReference type="EC" id="5.4.2.12" evidence="4 10"/>
<feature type="binding site" evidence="10 13">
    <location>
        <position position="403"/>
    </location>
    <ligand>
        <name>Mn(2+)</name>
        <dbReference type="ChEBI" id="CHEBI:29035"/>
        <label>1</label>
    </ligand>
</feature>
<feature type="binding site" evidence="10 13">
    <location>
        <position position="462"/>
    </location>
    <ligand>
        <name>Mn(2+)</name>
        <dbReference type="ChEBI" id="CHEBI:29035"/>
        <label>1</label>
    </ligand>
</feature>
<evidence type="ECO:0000259" key="14">
    <source>
        <dbReference type="Pfam" id="PF01676"/>
    </source>
</evidence>
<feature type="domain" description="Metalloenzyme" evidence="14">
    <location>
        <begin position="6"/>
        <end position="500"/>
    </location>
</feature>
<feature type="binding site" evidence="10 12">
    <location>
        <position position="185"/>
    </location>
    <ligand>
        <name>substrate</name>
    </ligand>
</feature>
<feature type="binding site" evidence="10 12">
    <location>
        <position position="336"/>
    </location>
    <ligand>
        <name>substrate</name>
    </ligand>
</feature>
<dbReference type="Gene3D" id="3.40.720.10">
    <property type="entry name" value="Alkaline Phosphatase, subunit A"/>
    <property type="match status" value="1"/>
</dbReference>
<dbReference type="GO" id="GO:0006096">
    <property type="term" value="P:glycolytic process"/>
    <property type="evidence" value="ECO:0007669"/>
    <property type="project" value="UniProtKB-UniRule"/>
</dbReference>
<dbReference type="SUPFAM" id="SSF64158">
    <property type="entry name" value="2,3-Bisphosphoglycerate-independent phosphoglycerate mutase, substrate-binding domain"/>
    <property type="match status" value="1"/>
</dbReference>
<comment type="pathway">
    <text evidence="2 10">Carbohydrate degradation; glycolysis; pyruvate from D-glyceraldehyde 3-phosphate: step 3/5.</text>
</comment>
<keyword evidence="8 10" id="KW-0413">Isomerase</keyword>
<dbReference type="FunFam" id="3.40.1450.10:FF:000001">
    <property type="entry name" value="2,3-bisphosphoglycerate-independent phosphoglycerate mutase"/>
    <property type="match status" value="1"/>
</dbReference>
<feature type="active site" description="Phosphoserine intermediate" evidence="10 11">
    <location>
        <position position="62"/>
    </location>
</feature>
<dbReference type="InterPro" id="IPR017850">
    <property type="entry name" value="Alkaline_phosphatase_core_sf"/>
</dbReference>
<dbReference type="Pfam" id="PF06415">
    <property type="entry name" value="iPGM_N"/>
    <property type="match status" value="1"/>
</dbReference>
<feature type="binding site" evidence="10 12">
    <location>
        <position position="191"/>
    </location>
    <ligand>
        <name>substrate</name>
    </ligand>
</feature>
<accession>A0A9D1E3S0</accession>
<feature type="binding site" evidence="10 13">
    <location>
        <position position="62"/>
    </location>
    <ligand>
        <name>Mn(2+)</name>
        <dbReference type="ChEBI" id="CHEBI:29035"/>
        <label>2</label>
    </ligand>
</feature>
<dbReference type="InterPro" id="IPR006124">
    <property type="entry name" value="Metalloenzyme"/>
</dbReference>
<evidence type="ECO:0000313" key="17">
    <source>
        <dbReference type="Proteomes" id="UP000824200"/>
    </source>
</evidence>
<dbReference type="GO" id="GO:0004619">
    <property type="term" value="F:phosphoglycerate mutase activity"/>
    <property type="evidence" value="ECO:0007669"/>
    <property type="project" value="UniProtKB-UniRule"/>
</dbReference>
<evidence type="ECO:0000256" key="1">
    <source>
        <dbReference type="ARBA" id="ARBA00000370"/>
    </source>
</evidence>
<evidence type="ECO:0000256" key="6">
    <source>
        <dbReference type="ARBA" id="ARBA00023152"/>
    </source>
</evidence>
<evidence type="ECO:0000256" key="12">
    <source>
        <dbReference type="PIRSR" id="PIRSR001492-2"/>
    </source>
</evidence>
<evidence type="ECO:0000256" key="3">
    <source>
        <dbReference type="ARBA" id="ARBA00008819"/>
    </source>
</evidence>
<dbReference type="Pfam" id="PF01676">
    <property type="entry name" value="Metalloenzyme"/>
    <property type="match status" value="1"/>
</dbReference>